<dbReference type="Gene3D" id="1.10.10.60">
    <property type="entry name" value="Homeodomain-like"/>
    <property type="match status" value="1"/>
</dbReference>
<keyword evidence="4" id="KW-0539">Nucleus</keyword>
<sequence length="86" mass="10054">MSDDRNSVGIKRRRLFSPQDDKRLEQIIREGNFSGWKAVAKSMPGFTPKQLRDRWHNYLSPKNSLAPWSLEEDIIIVQKIKELGTK</sequence>
<evidence type="ECO:0000256" key="2">
    <source>
        <dbReference type="ARBA" id="ARBA00023125"/>
    </source>
</evidence>
<dbReference type="SMART" id="SM00717">
    <property type="entry name" value="SANT"/>
    <property type="match status" value="1"/>
</dbReference>
<evidence type="ECO:0000256" key="3">
    <source>
        <dbReference type="ARBA" id="ARBA00023163"/>
    </source>
</evidence>
<dbReference type="AlphaFoldDB" id="A2FCU3"/>
<dbReference type="Pfam" id="PF13921">
    <property type="entry name" value="Myb_DNA-bind_6"/>
    <property type="match status" value="1"/>
</dbReference>
<reference evidence="7" key="2">
    <citation type="journal article" date="2007" name="Science">
        <title>Draft genome sequence of the sexually transmitted pathogen Trichomonas vaginalis.</title>
        <authorList>
            <person name="Carlton J.M."/>
            <person name="Hirt R.P."/>
            <person name="Silva J.C."/>
            <person name="Delcher A.L."/>
            <person name="Schatz M."/>
            <person name="Zhao Q."/>
            <person name="Wortman J.R."/>
            <person name="Bidwell S.L."/>
            <person name="Alsmark U.C.M."/>
            <person name="Besteiro S."/>
            <person name="Sicheritz-Ponten T."/>
            <person name="Noel C.J."/>
            <person name="Dacks J.B."/>
            <person name="Foster P.G."/>
            <person name="Simillion C."/>
            <person name="Van de Peer Y."/>
            <person name="Miranda-Saavedra D."/>
            <person name="Barton G.J."/>
            <person name="Westrop G.D."/>
            <person name="Mueller S."/>
            <person name="Dessi D."/>
            <person name="Fiori P.L."/>
            <person name="Ren Q."/>
            <person name="Paulsen I."/>
            <person name="Zhang H."/>
            <person name="Bastida-Corcuera F.D."/>
            <person name="Simoes-Barbosa A."/>
            <person name="Brown M.T."/>
            <person name="Hayes R.D."/>
            <person name="Mukherjee M."/>
            <person name="Okumura C.Y."/>
            <person name="Schneider R."/>
            <person name="Smith A.J."/>
            <person name="Vanacova S."/>
            <person name="Villalvazo M."/>
            <person name="Haas B.J."/>
            <person name="Pertea M."/>
            <person name="Feldblyum T.V."/>
            <person name="Utterback T.R."/>
            <person name="Shu C.L."/>
            <person name="Osoegawa K."/>
            <person name="de Jong P.J."/>
            <person name="Hrdy I."/>
            <person name="Horvathova L."/>
            <person name="Zubacova Z."/>
            <person name="Dolezal P."/>
            <person name="Malik S.B."/>
            <person name="Logsdon J.M. Jr."/>
            <person name="Henze K."/>
            <person name="Gupta A."/>
            <person name="Wang C.C."/>
            <person name="Dunne R.L."/>
            <person name="Upcroft J.A."/>
            <person name="Upcroft P."/>
            <person name="White O."/>
            <person name="Salzberg S.L."/>
            <person name="Tang P."/>
            <person name="Chiu C.-H."/>
            <person name="Lee Y.-S."/>
            <person name="Embley T.M."/>
            <person name="Coombs G.H."/>
            <person name="Mottram J.C."/>
            <person name="Tachezy J."/>
            <person name="Fraser-Liggett C.M."/>
            <person name="Johnson P.J."/>
        </authorList>
    </citation>
    <scope>NUCLEOTIDE SEQUENCE [LARGE SCALE GENOMIC DNA]</scope>
    <source>
        <strain evidence="7">G3</strain>
    </source>
</reference>
<dbReference type="Proteomes" id="UP000001542">
    <property type="component" value="Unassembled WGS sequence"/>
</dbReference>
<accession>A2FCU3</accession>
<dbReference type="PROSITE" id="PS51294">
    <property type="entry name" value="HTH_MYB"/>
    <property type="match status" value="1"/>
</dbReference>
<dbReference type="InParanoid" id="A2FCU3"/>
<dbReference type="GO" id="GO:0005634">
    <property type="term" value="C:nucleus"/>
    <property type="evidence" value="ECO:0000318"/>
    <property type="project" value="GO_Central"/>
</dbReference>
<dbReference type="KEGG" id="tva:4755055"/>
<gene>
    <name evidence="7" type="ORF">TVAG_025100</name>
</gene>
<dbReference type="PROSITE" id="PS50090">
    <property type="entry name" value="MYB_LIKE"/>
    <property type="match status" value="1"/>
</dbReference>
<feature type="domain" description="HTH myb-type" evidence="6">
    <location>
        <begin position="11"/>
        <end position="63"/>
    </location>
</feature>
<dbReference type="VEuPathDB" id="TrichDB:TVAGG3_0203490"/>
<evidence type="ECO:0000313" key="8">
    <source>
        <dbReference type="Proteomes" id="UP000001542"/>
    </source>
</evidence>
<evidence type="ECO:0000259" key="6">
    <source>
        <dbReference type="PROSITE" id="PS51294"/>
    </source>
</evidence>
<reference evidence="7" key="1">
    <citation type="submission" date="2006-10" db="EMBL/GenBank/DDBJ databases">
        <authorList>
            <person name="Amadeo P."/>
            <person name="Zhao Q."/>
            <person name="Wortman J."/>
            <person name="Fraser-Liggett C."/>
            <person name="Carlton J."/>
        </authorList>
    </citation>
    <scope>NUCLEOTIDE SEQUENCE</scope>
    <source>
        <strain evidence="7">G3</strain>
    </source>
</reference>
<dbReference type="GO" id="GO:0000978">
    <property type="term" value="F:RNA polymerase II cis-regulatory region sequence-specific DNA binding"/>
    <property type="evidence" value="ECO:0000318"/>
    <property type="project" value="GO_Central"/>
</dbReference>
<dbReference type="InterPro" id="IPR009057">
    <property type="entry name" value="Homeodomain-like_sf"/>
</dbReference>
<keyword evidence="2 7" id="KW-0238">DNA-binding</keyword>
<evidence type="ECO:0000256" key="4">
    <source>
        <dbReference type="ARBA" id="ARBA00023242"/>
    </source>
</evidence>
<dbReference type="RefSeq" id="XP_001310204.1">
    <property type="nucleotide sequence ID" value="XM_001310203.1"/>
</dbReference>
<evidence type="ECO:0000256" key="1">
    <source>
        <dbReference type="ARBA" id="ARBA00023015"/>
    </source>
</evidence>
<keyword evidence="1" id="KW-0805">Transcription regulation</keyword>
<dbReference type="CDD" id="cd00167">
    <property type="entry name" value="SANT"/>
    <property type="match status" value="1"/>
</dbReference>
<dbReference type="EMBL" id="DS113722">
    <property type="protein sequence ID" value="EAX97274.1"/>
    <property type="molecule type" value="Genomic_DNA"/>
</dbReference>
<dbReference type="InterPro" id="IPR017930">
    <property type="entry name" value="Myb_dom"/>
</dbReference>
<organism evidence="7 8">
    <name type="scientific">Trichomonas vaginalis (strain ATCC PRA-98 / G3)</name>
    <dbReference type="NCBI Taxonomy" id="412133"/>
    <lineage>
        <taxon>Eukaryota</taxon>
        <taxon>Metamonada</taxon>
        <taxon>Parabasalia</taxon>
        <taxon>Trichomonadida</taxon>
        <taxon>Trichomonadidae</taxon>
        <taxon>Trichomonas</taxon>
    </lineage>
</organism>
<dbReference type="PANTHER" id="PTHR46621">
    <property type="entry name" value="SNRNA-ACTIVATING PROTEIN COMPLEX SUBUNIT 4"/>
    <property type="match status" value="1"/>
</dbReference>
<dbReference type="VEuPathDB" id="TrichDB:TVAG_219690"/>
<dbReference type="OrthoDB" id="2143914at2759"/>
<name>A2FCU3_TRIV3</name>
<feature type="domain" description="Myb-like" evidence="5">
    <location>
        <begin position="12"/>
        <end position="59"/>
    </location>
</feature>
<protein>
    <submittedName>
        <fullName evidence="7">Myb-like DNA-binding domain containing protein</fullName>
    </submittedName>
</protein>
<dbReference type="SUPFAM" id="SSF46689">
    <property type="entry name" value="Homeodomain-like"/>
    <property type="match status" value="1"/>
</dbReference>
<proteinExistence type="predicted"/>
<dbReference type="GO" id="GO:0006355">
    <property type="term" value="P:regulation of DNA-templated transcription"/>
    <property type="evidence" value="ECO:0000318"/>
    <property type="project" value="GO_Central"/>
</dbReference>
<evidence type="ECO:0000313" key="7">
    <source>
        <dbReference type="EMBL" id="EAX97274.1"/>
    </source>
</evidence>
<dbReference type="PANTHER" id="PTHR46621:SF1">
    <property type="entry name" value="SNRNA-ACTIVATING PROTEIN COMPLEX SUBUNIT 4"/>
    <property type="match status" value="1"/>
</dbReference>
<dbReference type="InterPro" id="IPR001005">
    <property type="entry name" value="SANT/Myb"/>
</dbReference>
<keyword evidence="3" id="KW-0804">Transcription</keyword>
<keyword evidence="8" id="KW-1185">Reference proteome</keyword>
<dbReference type="STRING" id="5722.A2FCU3"/>
<dbReference type="InterPro" id="IPR051575">
    <property type="entry name" value="Myb-like_DNA-bd"/>
</dbReference>
<evidence type="ECO:0000259" key="5">
    <source>
        <dbReference type="PROSITE" id="PS50090"/>
    </source>
</evidence>
<dbReference type="GO" id="GO:0000981">
    <property type="term" value="F:DNA-binding transcription factor activity, RNA polymerase II-specific"/>
    <property type="evidence" value="ECO:0000318"/>
    <property type="project" value="GO_Central"/>
</dbReference>